<gene>
    <name evidence="1" type="ORF">LNINA_LOCUS1455</name>
</gene>
<evidence type="ECO:0000313" key="2">
    <source>
        <dbReference type="Proteomes" id="UP001497472"/>
    </source>
</evidence>
<dbReference type="AlphaFoldDB" id="A0AAV1IWF8"/>
<sequence>MKDPFVTESFIDSPSRESKHVDGCYSKNVLKNKSFLNSRRALQSGADKISRTFKNMRSTFCDLSQHFRLRSKRRHRLAETGSPCRTPCTPVTKKKQLLGRSPTKLYSPFGIETPRNKDFRISPYMPNTPEHDMSPKQRKGLIHWHLLGKKRPRALFQ</sequence>
<evidence type="ECO:0000313" key="1">
    <source>
        <dbReference type="EMBL" id="CAK1541473.1"/>
    </source>
</evidence>
<dbReference type="EMBL" id="CAVLEF010000002">
    <property type="protein sequence ID" value="CAK1541473.1"/>
    <property type="molecule type" value="Genomic_DNA"/>
</dbReference>
<protein>
    <submittedName>
        <fullName evidence="1">Uncharacterized protein</fullName>
    </submittedName>
</protein>
<comment type="caution">
    <text evidence="1">The sequence shown here is derived from an EMBL/GenBank/DDBJ whole genome shotgun (WGS) entry which is preliminary data.</text>
</comment>
<organism evidence="1 2">
    <name type="scientific">Leptosia nina</name>
    <dbReference type="NCBI Taxonomy" id="320188"/>
    <lineage>
        <taxon>Eukaryota</taxon>
        <taxon>Metazoa</taxon>
        <taxon>Ecdysozoa</taxon>
        <taxon>Arthropoda</taxon>
        <taxon>Hexapoda</taxon>
        <taxon>Insecta</taxon>
        <taxon>Pterygota</taxon>
        <taxon>Neoptera</taxon>
        <taxon>Endopterygota</taxon>
        <taxon>Lepidoptera</taxon>
        <taxon>Glossata</taxon>
        <taxon>Ditrysia</taxon>
        <taxon>Papilionoidea</taxon>
        <taxon>Pieridae</taxon>
        <taxon>Pierinae</taxon>
        <taxon>Leptosia</taxon>
    </lineage>
</organism>
<proteinExistence type="predicted"/>
<name>A0AAV1IWF8_9NEOP</name>
<accession>A0AAV1IWF8</accession>
<reference evidence="1 2" key="1">
    <citation type="submission" date="2023-11" db="EMBL/GenBank/DDBJ databases">
        <authorList>
            <person name="Okamura Y."/>
        </authorList>
    </citation>
    <scope>NUCLEOTIDE SEQUENCE [LARGE SCALE GENOMIC DNA]</scope>
</reference>
<dbReference type="Proteomes" id="UP001497472">
    <property type="component" value="Unassembled WGS sequence"/>
</dbReference>
<keyword evidence="2" id="KW-1185">Reference proteome</keyword>